<keyword evidence="5" id="KW-0479">Metal-binding</keyword>
<dbReference type="Proteomes" id="UP001247542">
    <property type="component" value="Unassembled WGS sequence"/>
</dbReference>
<dbReference type="Gene3D" id="3.30.460.10">
    <property type="entry name" value="Beta Polymerase, domain 2"/>
    <property type="match status" value="1"/>
</dbReference>
<organism evidence="12 13">
    <name type="scientific">Gleimia hominis</name>
    <dbReference type="NCBI Taxonomy" id="595468"/>
    <lineage>
        <taxon>Bacteria</taxon>
        <taxon>Bacillati</taxon>
        <taxon>Actinomycetota</taxon>
        <taxon>Actinomycetes</taxon>
        <taxon>Actinomycetales</taxon>
        <taxon>Actinomycetaceae</taxon>
        <taxon>Gleimia</taxon>
    </lineage>
</organism>
<evidence type="ECO:0000256" key="1">
    <source>
        <dbReference type="ARBA" id="ARBA00001946"/>
    </source>
</evidence>
<protein>
    <submittedName>
        <fullName evidence="12">Nucleotidyltransferase domain-containing protein</fullName>
    </submittedName>
</protein>
<comment type="caution">
    <text evidence="12">The sequence shown here is derived from an EMBL/GenBank/DDBJ whole genome shotgun (WGS) entry which is preliminary data.</text>
</comment>
<evidence type="ECO:0000259" key="11">
    <source>
        <dbReference type="Pfam" id="PF01909"/>
    </source>
</evidence>
<evidence type="ECO:0000256" key="7">
    <source>
        <dbReference type="ARBA" id="ARBA00022840"/>
    </source>
</evidence>
<feature type="region of interest" description="Disordered" evidence="10">
    <location>
        <begin position="1"/>
        <end position="25"/>
    </location>
</feature>
<dbReference type="InterPro" id="IPR052038">
    <property type="entry name" value="Type-VII_TA_antitoxin"/>
</dbReference>
<accession>A0ABU3IC86</accession>
<evidence type="ECO:0000256" key="9">
    <source>
        <dbReference type="ARBA" id="ARBA00038276"/>
    </source>
</evidence>
<dbReference type="RefSeq" id="WP_313272006.1">
    <property type="nucleotide sequence ID" value="NZ_JASXSX010000001.1"/>
</dbReference>
<comment type="cofactor">
    <cofactor evidence="1">
        <name>Mg(2+)</name>
        <dbReference type="ChEBI" id="CHEBI:18420"/>
    </cofactor>
</comment>
<feature type="domain" description="Polymerase nucleotidyl transferase" evidence="11">
    <location>
        <begin position="11"/>
        <end position="79"/>
    </location>
</feature>
<evidence type="ECO:0000256" key="8">
    <source>
        <dbReference type="ARBA" id="ARBA00022842"/>
    </source>
</evidence>
<dbReference type="InterPro" id="IPR043519">
    <property type="entry name" value="NT_sf"/>
</dbReference>
<keyword evidence="13" id="KW-1185">Reference proteome</keyword>
<proteinExistence type="inferred from homology"/>
<evidence type="ECO:0000256" key="4">
    <source>
        <dbReference type="ARBA" id="ARBA00022695"/>
    </source>
</evidence>
<dbReference type="InterPro" id="IPR002934">
    <property type="entry name" value="Polymerase_NTP_transf_dom"/>
</dbReference>
<sequence>MLKNNGMYDPAVFGSSAREEDSDQSDLDILVSTDKPLGFFSLAVVQEKLSNLVGVPVDLIYRQSLLPDVSKQVEQESIAI</sequence>
<keyword evidence="2" id="KW-1277">Toxin-antitoxin system</keyword>
<evidence type="ECO:0000256" key="3">
    <source>
        <dbReference type="ARBA" id="ARBA00022679"/>
    </source>
</evidence>
<dbReference type="PANTHER" id="PTHR33571:SF14">
    <property type="entry name" value="PROTEIN ADENYLYLTRANSFERASE MJ0435-RELATED"/>
    <property type="match status" value="1"/>
</dbReference>
<evidence type="ECO:0000313" key="13">
    <source>
        <dbReference type="Proteomes" id="UP001247542"/>
    </source>
</evidence>
<evidence type="ECO:0000313" key="12">
    <source>
        <dbReference type="EMBL" id="MDT3766820.1"/>
    </source>
</evidence>
<comment type="similarity">
    <text evidence="9">Belongs to the MntA antitoxin family.</text>
</comment>
<evidence type="ECO:0000256" key="5">
    <source>
        <dbReference type="ARBA" id="ARBA00022723"/>
    </source>
</evidence>
<name>A0ABU3IC86_9ACTO</name>
<evidence type="ECO:0000256" key="2">
    <source>
        <dbReference type="ARBA" id="ARBA00022649"/>
    </source>
</evidence>
<keyword evidence="4" id="KW-0548">Nucleotidyltransferase</keyword>
<gene>
    <name evidence="12" type="ORF">QS713_01920</name>
</gene>
<dbReference type="SUPFAM" id="SSF81301">
    <property type="entry name" value="Nucleotidyltransferase"/>
    <property type="match status" value="1"/>
</dbReference>
<evidence type="ECO:0000256" key="10">
    <source>
        <dbReference type="SAM" id="MobiDB-lite"/>
    </source>
</evidence>
<dbReference type="CDD" id="cd05403">
    <property type="entry name" value="NT_KNTase_like"/>
    <property type="match status" value="1"/>
</dbReference>
<keyword evidence="6" id="KW-0547">Nucleotide-binding</keyword>
<reference evidence="12 13" key="1">
    <citation type="submission" date="2023-06" db="EMBL/GenBank/DDBJ databases">
        <title>Draft genome sequence of Gleimia hominis type strain CCUG 57540T.</title>
        <authorList>
            <person name="Salva-Serra F."/>
            <person name="Cardew S."/>
            <person name="Jensie Markopoulos S."/>
            <person name="Ohlen M."/>
            <person name="Inganas E."/>
            <person name="Svensson-Stadler L."/>
            <person name="Moore E.R.B."/>
        </authorList>
    </citation>
    <scope>NUCLEOTIDE SEQUENCE [LARGE SCALE GENOMIC DNA]</scope>
    <source>
        <strain evidence="12 13">CCUG 57540</strain>
    </source>
</reference>
<dbReference type="Pfam" id="PF01909">
    <property type="entry name" value="NTP_transf_2"/>
    <property type="match status" value="1"/>
</dbReference>
<evidence type="ECO:0000256" key="6">
    <source>
        <dbReference type="ARBA" id="ARBA00022741"/>
    </source>
</evidence>
<keyword evidence="3" id="KW-0808">Transferase</keyword>
<dbReference type="PANTHER" id="PTHR33571">
    <property type="entry name" value="SSL8005 PROTEIN"/>
    <property type="match status" value="1"/>
</dbReference>
<dbReference type="EMBL" id="JASXSX010000001">
    <property type="protein sequence ID" value="MDT3766820.1"/>
    <property type="molecule type" value="Genomic_DNA"/>
</dbReference>
<keyword evidence="7" id="KW-0067">ATP-binding</keyword>
<keyword evidence="8" id="KW-0460">Magnesium</keyword>